<name>A0A371DY38_9APHY</name>
<dbReference type="AlphaFoldDB" id="A0A371DY38"/>
<accession>A0A371DY38</accession>
<sequence length="249" mass="28343">MPRPVLLLSCRLYGRANLSRTSREPGSASHRLADVHCTPTSIQVLVDRYARRWPQRPTTLYLCHIRVTKDATLWFRQPVSARMRLGRYISTNMVSRHSSCLNGGDSLTLHSSRTPRVWGASQQPDLFWGAESTEVSMSPVSCYNISLRFRVTHIVRWTGHYRSFGLIDDVRCVRASVFHLCFPVHPQHTSRTSSICQDHQYVPRASGRTVAYSAVSGRTCKSDEEDAMKHSVRRFRATPRSIQSSLTQP</sequence>
<reference evidence="1 2" key="1">
    <citation type="journal article" date="2018" name="Biotechnol. Biofuels">
        <title>Integrative visual omics of the white-rot fungus Polyporus brumalis exposes the biotechnological potential of its oxidative enzymes for delignifying raw plant biomass.</title>
        <authorList>
            <person name="Miyauchi S."/>
            <person name="Rancon A."/>
            <person name="Drula E."/>
            <person name="Hage H."/>
            <person name="Chaduli D."/>
            <person name="Favel A."/>
            <person name="Grisel S."/>
            <person name="Henrissat B."/>
            <person name="Herpoel-Gimbert I."/>
            <person name="Ruiz-Duenas F.J."/>
            <person name="Chevret D."/>
            <person name="Hainaut M."/>
            <person name="Lin J."/>
            <person name="Wang M."/>
            <person name="Pangilinan J."/>
            <person name="Lipzen A."/>
            <person name="Lesage-Meessen L."/>
            <person name="Navarro D."/>
            <person name="Riley R."/>
            <person name="Grigoriev I.V."/>
            <person name="Zhou S."/>
            <person name="Raouche S."/>
            <person name="Rosso M.N."/>
        </authorList>
    </citation>
    <scope>NUCLEOTIDE SEQUENCE [LARGE SCALE GENOMIC DNA]</scope>
    <source>
        <strain evidence="1 2">BRFM 1820</strain>
    </source>
</reference>
<keyword evidence="2" id="KW-1185">Reference proteome</keyword>
<gene>
    <name evidence="1" type="ORF">OH76DRAFT_41770</name>
</gene>
<dbReference type="Proteomes" id="UP000256964">
    <property type="component" value="Unassembled WGS sequence"/>
</dbReference>
<organism evidence="1 2">
    <name type="scientific">Lentinus brumalis</name>
    <dbReference type="NCBI Taxonomy" id="2498619"/>
    <lineage>
        <taxon>Eukaryota</taxon>
        <taxon>Fungi</taxon>
        <taxon>Dikarya</taxon>
        <taxon>Basidiomycota</taxon>
        <taxon>Agaricomycotina</taxon>
        <taxon>Agaricomycetes</taxon>
        <taxon>Polyporales</taxon>
        <taxon>Polyporaceae</taxon>
        <taxon>Lentinus</taxon>
    </lineage>
</organism>
<proteinExistence type="predicted"/>
<evidence type="ECO:0000313" key="2">
    <source>
        <dbReference type="Proteomes" id="UP000256964"/>
    </source>
</evidence>
<dbReference type="EMBL" id="KZ857379">
    <property type="protein sequence ID" value="RDX57424.1"/>
    <property type="molecule type" value="Genomic_DNA"/>
</dbReference>
<protein>
    <submittedName>
        <fullName evidence="1">Uncharacterized protein</fullName>
    </submittedName>
</protein>
<evidence type="ECO:0000313" key="1">
    <source>
        <dbReference type="EMBL" id="RDX57424.1"/>
    </source>
</evidence>